<dbReference type="SUPFAM" id="SSF48498">
    <property type="entry name" value="Tetracyclin repressor-like, C-terminal domain"/>
    <property type="match status" value="1"/>
</dbReference>
<evidence type="ECO:0000313" key="8">
    <source>
        <dbReference type="Proteomes" id="UP000582231"/>
    </source>
</evidence>
<accession>A0A852RTB9</accession>
<name>A0A852RTB9_9ACTN</name>
<protein>
    <submittedName>
        <fullName evidence="7">AcrR family transcriptional regulator</fullName>
    </submittedName>
</protein>
<dbReference type="EMBL" id="JACCBF010000001">
    <property type="protein sequence ID" value="NYD32466.1"/>
    <property type="molecule type" value="Genomic_DNA"/>
</dbReference>
<dbReference type="AlphaFoldDB" id="A0A852RTB9"/>
<dbReference type="GO" id="GO:0000976">
    <property type="term" value="F:transcription cis-regulatory region binding"/>
    <property type="evidence" value="ECO:0007669"/>
    <property type="project" value="TreeGrafter"/>
</dbReference>
<dbReference type="InterPro" id="IPR001647">
    <property type="entry name" value="HTH_TetR"/>
</dbReference>
<dbReference type="Gene3D" id="1.10.357.10">
    <property type="entry name" value="Tetracycline Repressor, domain 2"/>
    <property type="match status" value="1"/>
</dbReference>
<dbReference type="RefSeq" id="WP_281367195.1">
    <property type="nucleotide sequence ID" value="NZ_BAABEF010000001.1"/>
</dbReference>
<evidence type="ECO:0000256" key="3">
    <source>
        <dbReference type="ARBA" id="ARBA00023125"/>
    </source>
</evidence>
<proteinExistence type="predicted"/>
<feature type="domain" description="HTH tetR-type" evidence="6">
    <location>
        <begin position="5"/>
        <end position="65"/>
    </location>
</feature>
<reference evidence="7 8" key="1">
    <citation type="submission" date="2020-07" db="EMBL/GenBank/DDBJ databases">
        <title>Sequencing the genomes of 1000 actinobacteria strains.</title>
        <authorList>
            <person name="Klenk H.-P."/>
        </authorList>
    </citation>
    <scope>NUCLEOTIDE SEQUENCE [LARGE SCALE GENOMIC DNA]</scope>
    <source>
        <strain evidence="7 8">DSM 19082</strain>
    </source>
</reference>
<gene>
    <name evidence="7" type="ORF">BJ958_004012</name>
</gene>
<dbReference type="PANTHER" id="PTHR30055:SF175">
    <property type="entry name" value="HTH-TYPE TRANSCRIPTIONAL REPRESSOR KSTR2"/>
    <property type="match status" value="1"/>
</dbReference>
<dbReference type="PRINTS" id="PR00455">
    <property type="entry name" value="HTHTETR"/>
</dbReference>
<keyword evidence="1" id="KW-0678">Repressor</keyword>
<evidence type="ECO:0000256" key="5">
    <source>
        <dbReference type="PROSITE-ProRule" id="PRU00335"/>
    </source>
</evidence>
<dbReference type="PROSITE" id="PS50977">
    <property type="entry name" value="HTH_TETR_2"/>
    <property type="match status" value="1"/>
</dbReference>
<dbReference type="Pfam" id="PF00440">
    <property type="entry name" value="TetR_N"/>
    <property type="match status" value="1"/>
</dbReference>
<sequence>MARSKVTPEQILREAARLFATKGFHGTSTREIADVVGVRQPSLFHHFASKHDIAKALYAYDYERSPGLRGEREVPDGAPAAVELYHGVRREILVEMTSAYDLRGLYLSALIDEPEFAEWHAIYHAALDSLRRLIERGVAEGDFVRTRTDVVIEILDATINQAVRWSGAQRDPSLPDDVAELALRLVIARPSRIPAIRRQADRLLEDAGRPWAGELEQLTG</sequence>
<evidence type="ECO:0000256" key="4">
    <source>
        <dbReference type="ARBA" id="ARBA00023163"/>
    </source>
</evidence>
<dbReference type="SUPFAM" id="SSF46689">
    <property type="entry name" value="Homeodomain-like"/>
    <property type="match status" value="1"/>
</dbReference>
<dbReference type="GO" id="GO:0003700">
    <property type="term" value="F:DNA-binding transcription factor activity"/>
    <property type="evidence" value="ECO:0007669"/>
    <property type="project" value="TreeGrafter"/>
</dbReference>
<dbReference type="InterPro" id="IPR050109">
    <property type="entry name" value="HTH-type_TetR-like_transc_reg"/>
</dbReference>
<evidence type="ECO:0000256" key="1">
    <source>
        <dbReference type="ARBA" id="ARBA00022491"/>
    </source>
</evidence>
<evidence type="ECO:0000256" key="2">
    <source>
        <dbReference type="ARBA" id="ARBA00023015"/>
    </source>
</evidence>
<organism evidence="7 8">
    <name type="scientific">Nocardioides kongjuensis</name>
    <dbReference type="NCBI Taxonomy" id="349522"/>
    <lineage>
        <taxon>Bacteria</taxon>
        <taxon>Bacillati</taxon>
        <taxon>Actinomycetota</taxon>
        <taxon>Actinomycetes</taxon>
        <taxon>Propionibacteriales</taxon>
        <taxon>Nocardioidaceae</taxon>
        <taxon>Nocardioides</taxon>
    </lineage>
</organism>
<keyword evidence="4" id="KW-0804">Transcription</keyword>
<dbReference type="InterPro" id="IPR009057">
    <property type="entry name" value="Homeodomain-like_sf"/>
</dbReference>
<evidence type="ECO:0000313" key="7">
    <source>
        <dbReference type="EMBL" id="NYD32466.1"/>
    </source>
</evidence>
<comment type="caution">
    <text evidence="7">The sequence shown here is derived from an EMBL/GenBank/DDBJ whole genome shotgun (WGS) entry which is preliminary data.</text>
</comment>
<keyword evidence="3 5" id="KW-0238">DNA-binding</keyword>
<keyword evidence="8" id="KW-1185">Reference proteome</keyword>
<keyword evidence="2" id="KW-0805">Transcription regulation</keyword>
<dbReference type="Proteomes" id="UP000582231">
    <property type="component" value="Unassembled WGS sequence"/>
</dbReference>
<dbReference type="PANTHER" id="PTHR30055">
    <property type="entry name" value="HTH-TYPE TRANSCRIPTIONAL REGULATOR RUTR"/>
    <property type="match status" value="1"/>
</dbReference>
<feature type="DNA-binding region" description="H-T-H motif" evidence="5">
    <location>
        <begin position="28"/>
        <end position="47"/>
    </location>
</feature>
<dbReference type="InterPro" id="IPR036271">
    <property type="entry name" value="Tet_transcr_reg_TetR-rel_C_sf"/>
</dbReference>
<evidence type="ECO:0000259" key="6">
    <source>
        <dbReference type="PROSITE" id="PS50977"/>
    </source>
</evidence>